<accession>U5W4K9</accession>
<dbReference type="InterPro" id="IPR041307">
    <property type="entry name" value="WcbI"/>
</dbReference>
<protein>
    <submittedName>
        <fullName evidence="2">Peptide ABC transporter ATPase</fullName>
    </submittedName>
</protein>
<evidence type="ECO:0000313" key="2">
    <source>
        <dbReference type="EMBL" id="AGZ42935.1"/>
    </source>
</evidence>
<dbReference type="RefSeq" id="WP_023363489.1">
    <property type="nucleotide sequence ID" value="NC_022657.1"/>
</dbReference>
<dbReference type="AlphaFoldDB" id="U5W4K9"/>
<dbReference type="Gene3D" id="3.40.50.12080">
    <property type="match status" value="1"/>
</dbReference>
<proteinExistence type="predicted"/>
<dbReference type="HOGENOM" id="CLU_879360_0_0_11"/>
<evidence type="ECO:0000259" key="1">
    <source>
        <dbReference type="Pfam" id="PF18588"/>
    </source>
</evidence>
<dbReference type="PATRIC" id="fig|1246995.3.peg.4727"/>
<evidence type="ECO:0000313" key="3">
    <source>
        <dbReference type="Proteomes" id="UP000017746"/>
    </source>
</evidence>
<gene>
    <name evidence="2" type="ORF">AFR_23325</name>
</gene>
<dbReference type="STRING" id="1246995.AFR_23325"/>
<dbReference type="Pfam" id="PF18588">
    <property type="entry name" value="WcbI"/>
    <property type="match status" value="1"/>
</dbReference>
<feature type="domain" description="Polysaccharide biosynthesis enzyme WcbI" evidence="1">
    <location>
        <begin position="30"/>
        <end position="226"/>
    </location>
</feature>
<keyword evidence="3" id="KW-1185">Reference proteome</keyword>
<dbReference type="KEGG" id="afs:AFR_23325"/>
<dbReference type="EMBL" id="CP006272">
    <property type="protein sequence ID" value="AGZ42935.1"/>
    <property type="molecule type" value="Genomic_DNA"/>
</dbReference>
<sequence length="304" mass="32831">MIETAGPDPRTRHFGVFYGLDEPTGDGDVALVVGNCQAESLRIMLDGAGLRTVRMPAVHELVTGDLPHLDRWLARTTLLISQPIRDDYHGLPLGTAQLAGRIATGGRTVRVPVIRFAGLYPTHAIVRPPSDPGLAPPIVGYHDLRVLAEAAGLTTRTELDPTTVRAIADHSLTQLRTREAAHGTVVISDLFTAPAFTLMRTLNHPGNLVFSALAARVRAALGLPEHPVDPGRPLLDSVHAPREAAVLETWGLDGDERPYWVVDGKIIETGAVREAHLAWYSRHPDAVQAGLLRHADAFRILGLA</sequence>
<dbReference type="OrthoDB" id="3283619at2"/>
<organism evidence="2 3">
    <name type="scientific">Actinoplanes friuliensis DSM 7358</name>
    <dbReference type="NCBI Taxonomy" id="1246995"/>
    <lineage>
        <taxon>Bacteria</taxon>
        <taxon>Bacillati</taxon>
        <taxon>Actinomycetota</taxon>
        <taxon>Actinomycetes</taxon>
        <taxon>Micromonosporales</taxon>
        <taxon>Micromonosporaceae</taxon>
        <taxon>Actinoplanes</taxon>
    </lineage>
</organism>
<dbReference type="Proteomes" id="UP000017746">
    <property type="component" value="Chromosome"/>
</dbReference>
<dbReference type="eggNOG" id="ENOG502ZCJ8">
    <property type="taxonomic scope" value="Bacteria"/>
</dbReference>
<reference evidence="2 3" key="1">
    <citation type="journal article" date="2014" name="J. Biotechnol.">
        <title>Complete genome sequence of the actinobacterium Actinoplanes friuliensis HAG 010964, producer of the lipopeptide antibiotic friulimycin.</title>
        <authorList>
            <person name="Ruckert C."/>
            <person name="Szczepanowski R."/>
            <person name="Albersmeier A."/>
            <person name="Goesmann A."/>
            <person name="Fischer N."/>
            <person name="Steinkamper A."/>
            <person name="Puhler A."/>
            <person name="Biener R."/>
            <person name="Schwartz D."/>
            <person name="Kalinowski J."/>
        </authorList>
    </citation>
    <scope>NUCLEOTIDE SEQUENCE [LARGE SCALE GENOMIC DNA]</scope>
    <source>
        <strain evidence="2 3">DSM 7358</strain>
    </source>
</reference>
<name>U5W4K9_9ACTN</name>